<dbReference type="PANTHER" id="PTHR46091:SF3">
    <property type="entry name" value="AMINE OXIDASE DOMAIN-CONTAINING PROTEIN"/>
    <property type="match status" value="1"/>
</dbReference>
<keyword evidence="5" id="KW-0520">NAD</keyword>
<sequence length="505" mass="57101">MKDVTIIGAGLGGLVSGANLAKAGMKVRVLEKHIIPGGYATSFNRKVQGIKRPVEFEVSLHLIGDLAEGGALREVLTDLGVMDRVEFIRAKSLYRAVFPDSDVRVESYEAYLRALQERYPEEQKGIEALFEQFVRIRKEILFMMNKTNNGETIDLFTDGPTVLAYNNLSLGQVLDQYIASPELKSVFSQQWAYYGLPPSQISSVYYAYAWTEYLLFGGFYPKGRSQQISNALTEIIKENGGEVLTRQHVTQIVVEDGKAKGVRTKKGEFASDIVISNADPVQTFGQLVGYEKLPRRYVKKLESLKPSLACVQAYLLLDIDFPTVYGEKDHEIFVNEYYDLEQGYRDTLDERYETMPFGITIYEVMNPEYQASGKTTMSLFVLSRYEDWNELDEINYTQKKEAVTRILLNRLERLYPGVSSHIEHVELSTPRTNHFYTGNVQGAIYGAQQSVDQCLHRRLPQTTPIEGLFLVGAWTQPGGGYSGVIWSGHNLARQLLLQNKEVVVQ</sequence>
<evidence type="ECO:0000256" key="2">
    <source>
        <dbReference type="ARBA" id="ARBA00022729"/>
    </source>
</evidence>
<keyword evidence="1" id="KW-0285">Flavoprotein</keyword>
<keyword evidence="2" id="KW-0732">Signal</keyword>
<dbReference type="Proteomes" id="UP001527882">
    <property type="component" value="Unassembled WGS sequence"/>
</dbReference>
<proteinExistence type="predicted"/>
<reference evidence="7 8" key="1">
    <citation type="submission" date="2022-12" db="EMBL/GenBank/DDBJ databases">
        <title>Draft genome sequence of Paenibacillus sp. dW9.</title>
        <authorList>
            <person name="Choi E.-W."/>
            <person name="Kim D.-U."/>
        </authorList>
    </citation>
    <scope>NUCLEOTIDE SEQUENCE [LARGE SCALE GENOMIC DNA]</scope>
    <source>
        <strain evidence="8">dW9</strain>
    </source>
</reference>
<name>A0ABT4Q8Z0_9BACL</name>
<dbReference type="PANTHER" id="PTHR46091">
    <property type="entry name" value="BLR7054 PROTEIN"/>
    <property type="match status" value="1"/>
</dbReference>
<dbReference type="Pfam" id="PF01593">
    <property type="entry name" value="Amino_oxidase"/>
    <property type="match status" value="1"/>
</dbReference>
<dbReference type="EMBL" id="JAQAGZ010000007">
    <property type="protein sequence ID" value="MCZ8513160.1"/>
    <property type="molecule type" value="Genomic_DNA"/>
</dbReference>
<dbReference type="InterPro" id="IPR002937">
    <property type="entry name" value="Amino_oxidase"/>
</dbReference>
<gene>
    <name evidence="7" type="ORF">O9H85_12135</name>
</gene>
<organism evidence="7 8">
    <name type="scientific">Paenibacillus gyeongsangnamensis</name>
    <dbReference type="NCBI Taxonomy" id="3388067"/>
    <lineage>
        <taxon>Bacteria</taxon>
        <taxon>Bacillati</taxon>
        <taxon>Bacillota</taxon>
        <taxon>Bacilli</taxon>
        <taxon>Bacillales</taxon>
        <taxon>Paenibacillaceae</taxon>
        <taxon>Paenibacillus</taxon>
    </lineage>
</organism>
<evidence type="ECO:0000313" key="7">
    <source>
        <dbReference type="EMBL" id="MCZ8513160.1"/>
    </source>
</evidence>
<protein>
    <submittedName>
        <fullName evidence="7">NAD(P)/FAD-dependent oxidoreductase</fullName>
    </submittedName>
</protein>
<dbReference type="InterPro" id="IPR052206">
    <property type="entry name" value="Retinol_saturase"/>
</dbReference>
<keyword evidence="8" id="KW-1185">Reference proteome</keyword>
<evidence type="ECO:0000256" key="5">
    <source>
        <dbReference type="ARBA" id="ARBA00023027"/>
    </source>
</evidence>
<evidence type="ECO:0000256" key="4">
    <source>
        <dbReference type="ARBA" id="ARBA00022857"/>
    </source>
</evidence>
<accession>A0ABT4Q8Z0</accession>
<keyword evidence="3" id="KW-0274">FAD</keyword>
<comment type="caution">
    <text evidence="7">The sequence shown here is derived from an EMBL/GenBank/DDBJ whole genome shotgun (WGS) entry which is preliminary data.</text>
</comment>
<dbReference type="RefSeq" id="WP_269881649.1">
    <property type="nucleotide sequence ID" value="NZ_JAQAGZ010000007.1"/>
</dbReference>
<dbReference type="Gene3D" id="3.50.50.60">
    <property type="entry name" value="FAD/NAD(P)-binding domain"/>
    <property type="match status" value="2"/>
</dbReference>
<dbReference type="InterPro" id="IPR036188">
    <property type="entry name" value="FAD/NAD-bd_sf"/>
</dbReference>
<evidence type="ECO:0000256" key="3">
    <source>
        <dbReference type="ARBA" id="ARBA00022827"/>
    </source>
</evidence>
<dbReference type="SUPFAM" id="SSF51905">
    <property type="entry name" value="FAD/NAD(P)-binding domain"/>
    <property type="match status" value="1"/>
</dbReference>
<evidence type="ECO:0000259" key="6">
    <source>
        <dbReference type="Pfam" id="PF01593"/>
    </source>
</evidence>
<feature type="domain" description="Amine oxidase" evidence="6">
    <location>
        <begin position="11"/>
        <end position="496"/>
    </location>
</feature>
<evidence type="ECO:0000313" key="8">
    <source>
        <dbReference type="Proteomes" id="UP001527882"/>
    </source>
</evidence>
<evidence type="ECO:0000256" key="1">
    <source>
        <dbReference type="ARBA" id="ARBA00022630"/>
    </source>
</evidence>
<keyword evidence="4" id="KW-0521">NADP</keyword>